<evidence type="ECO:0000313" key="2">
    <source>
        <dbReference type="Proteomes" id="UP001153332"/>
    </source>
</evidence>
<keyword evidence="2" id="KW-1185">Reference proteome</keyword>
<accession>A0ACC2JGY6</accession>
<organism evidence="1 2">
    <name type="scientific">Lasiodiplodia mahajangana</name>
    <dbReference type="NCBI Taxonomy" id="1108764"/>
    <lineage>
        <taxon>Eukaryota</taxon>
        <taxon>Fungi</taxon>
        <taxon>Dikarya</taxon>
        <taxon>Ascomycota</taxon>
        <taxon>Pezizomycotina</taxon>
        <taxon>Dothideomycetes</taxon>
        <taxon>Dothideomycetes incertae sedis</taxon>
        <taxon>Botryosphaeriales</taxon>
        <taxon>Botryosphaeriaceae</taxon>
        <taxon>Lasiodiplodia</taxon>
    </lineage>
</organism>
<dbReference type="EMBL" id="JAPUUL010001729">
    <property type="protein sequence ID" value="KAJ8126716.1"/>
    <property type="molecule type" value="Genomic_DNA"/>
</dbReference>
<sequence>MSCGAGSPSQAHHAGADGTSSSVSQDSNLRLGPFQSALSSLRVGDTRRLLAQFKAIERMSREELQEAVAALPRTTFTEFFRAFDPWRVFRECDENDDSYIPLGMVKKLNMVSIVDDWGVRRVYTRLLQRLLTLMSALQGAGYTLHMEEYIALMRCAGACADLSGAKAIWHNMASGPAIAWRNSEIYTEFIKARFLTEDLYTSYQKTMRMITPRNLHRSRLRLSEHSVRRLDGLRLILRSKSAEFGLNKDIEHVEELMRALRGQRPAVKLFLTVTATHSFRLNESLLCTVMIALARSGSLRLIGTDILERYFGIRSPHPFPPEYGPEARKLELSSGPPRIRPTARLMRAVVEAYGSNAEIAVAIQLIEFLSNTYNIPIPQDVWQDLLEWTYVMSVPPASTAWEMANYYAKIPSPQAVEMIWNAMTSHPYNQTPTFKNYNFLIRSLIGRYSNDGDGSLTRVLSCMREAIALYYEHCQEYEASAFEHVQHLRNGVYSSAVKQRFQRARSKKQRMWYDISVWCRMFLKRVPFSKDSPIPNPIIPDFIREFRPFLRNPVEYLTPTGRVSLVDPVIETFRVIEVGQSNLEIPMKNVKGISVRKHRRVPKVVVLSSQSLATFRAASMKEPMKLLAPDMGAFVHYDDNFHPKLRESDGSHR</sequence>
<evidence type="ECO:0000313" key="1">
    <source>
        <dbReference type="EMBL" id="KAJ8126716.1"/>
    </source>
</evidence>
<gene>
    <name evidence="1" type="ORF">O1611_g6924</name>
</gene>
<reference evidence="1" key="1">
    <citation type="submission" date="2022-12" db="EMBL/GenBank/DDBJ databases">
        <title>Genome Sequence of Lasiodiplodia mahajangana.</title>
        <authorList>
            <person name="Buettner E."/>
        </authorList>
    </citation>
    <scope>NUCLEOTIDE SEQUENCE</scope>
    <source>
        <strain evidence="1">VT137</strain>
    </source>
</reference>
<protein>
    <submittedName>
        <fullName evidence="1">Uncharacterized protein</fullName>
    </submittedName>
</protein>
<comment type="caution">
    <text evidence="1">The sequence shown here is derived from an EMBL/GenBank/DDBJ whole genome shotgun (WGS) entry which is preliminary data.</text>
</comment>
<proteinExistence type="predicted"/>
<dbReference type="Proteomes" id="UP001153332">
    <property type="component" value="Unassembled WGS sequence"/>
</dbReference>
<name>A0ACC2JGY6_9PEZI</name>